<evidence type="ECO:0000313" key="2">
    <source>
        <dbReference type="Proteomes" id="UP000248961"/>
    </source>
</evidence>
<evidence type="ECO:0000313" key="1">
    <source>
        <dbReference type="EMBL" id="RAL10035.1"/>
    </source>
</evidence>
<accession>A0A395HRR7</accession>
<dbReference type="AlphaFoldDB" id="A0A395HRR7"/>
<dbReference type="PANTHER" id="PTHR37540:SF5">
    <property type="entry name" value="TRANSCRIPTION FACTOR DOMAIN-CONTAINING PROTEIN"/>
    <property type="match status" value="1"/>
</dbReference>
<proteinExistence type="predicted"/>
<reference evidence="1 2" key="1">
    <citation type="submission" date="2018-02" db="EMBL/GenBank/DDBJ databases">
        <title>The genomes of Aspergillus section Nigri reveals drivers in fungal speciation.</title>
        <authorList>
            <consortium name="DOE Joint Genome Institute"/>
            <person name="Vesth T.C."/>
            <person name="Nybo J."/>
            <person name="Theobald S."/>
            <person name="Brandl J."/>
            <person name="Frisvad J.C."/>
            <person name="Nielsen K.F."/>
            <person name="Lyhne E.K."/>
            <person name="Kogle M.E."/>
            <person name="Kuo A."/>
            <person name="Riley R."/>
            <person name="Clum A."/>
            <person name="Nolan M."/>
            <person name="Lipzen A."/>
            <person name="Salamov A."/>
            <person name="Henrissat B."/>
            <person name="Wiebenga A."/>
            <person name="De vries R.P."/>
            <person name="Grigoriev I.V."/>
            <person name="Mortensen U.H."/>
            <person name="Andersen M.R."/>
            <person name="Baker S.E."/>
        </authorList>
    </citation>
    <scope>NUCLEOTIDE SEQUENCE [LARGE SCALE GENOMIC DNA]</scope>
    <source>
        <strain evidence="1 2">CBS 101889</strain>
    </source>
</reference>
<dbReference type="OrthoDB" id="4159781at2759"/>
<dbReference type="GeneID" id="37204991"/>
<organism evidence="1 2">
    <name type="scientific">Aspergillus homomorphus (strain CBS 101889)</name>
    <dbReference type="NCBI Taxonomy" id="1450537"/>
    <lineage>
        <taxon>Eukaryota</taxon>
        <taxon>Fungi</taxon>
        <taxon>Dikarya</taxon>
        <taxon>Ascomycota</taxon>
        <taxon>Pezizomycotina</taxon>
        <taxon>Eurotiomycetes</taxon>
        <taxon>Eurotiomycetidae</taxon>
        <taxon>Eurotiales</taxon>
        <taxon>Aspergillaceae</taxon>
        <taxon>Aspergillus</taxon>
        <taxon>Aspergillus subgen. Circumdati</taxon>
    </lineage>
</organism>
<dbReference type="STRING" id="1450537.A0A395HRR7"/>
<keyword evidence="2" id="KW-1185">Reference proteome</keyword>
<dbReference type="RefSeq" id="XP_025549189.1">
    <property type="nucleotide sequence ID" value="XM_025700702.1"/>
</dbReference>
<dbReference type="VEuPathDB" id="FungiDB:BO97DRAFT_479506"/>
<gene>
    <name evidence="1" type="ORF">BO97DRAFT_479506</name>
</gene>
<sequence>MGETCPLTSQTLCFHMRTIWLQNAFSDPCLFHTILFYASAQIDNISCGTNRNPITLYHHSQALNRINQRLSANGAIVDDNLVASIALLAMHASVANNAEAMKIHIRGLMTIVRSRGGLKNLGLAGSLVNMVYMAKIFSSILNTEEMLGLETASSCSPPAPLLQAIIRRVHLKSAEYENADQILSLFLEVYAAVPRLQDFITGKRSLCEWRDARRLTTGTRPSRRATSPELGNNDSVLWACELAVAIFWYLVDGTSALETETLDDMFLDLKLALNATDIVQWMSFSQEALIWICAVGAAISQSAFESWWFVMQGASMVMCTNLIHGSIFEESWFAFKWMRQLHRLRIVK</sequence>
<name>A0A395HRR7_ASPHC</name>
<dbReference type="PANTHER" id="PTHR37540">
    <property type="entry name" value="TRANSCRIPTION FACTOR (ACR-2), PUTATIVE-RELATED-RELATED"/>
    <property type="match status" value="1"/>
</dbReference>
<dbReference type="EMBL" id="KZ824298">
    <property type="protein sequence ID" value="RAL10035.1"/>
    <property type="molecule type" value="Genomic_DNA"/>
</dbReference>
<dbReference type="InterPro" id="IPR021858">
    <property type="entry name" value="Fun_TF"/>
</dbReference>
<evidence type="ECO:0008006" key="3">
    <source>
        <dbReference type="Google" id="ProtNLM"/>
    </source>
</evidence>
<protein>
    <recommendedName>
        <fullName evidence="3">C6 transcription factor</fullName>
    </recommendedName>
</protein>
<dbReference type="Proteomes" id="UP000248961">
    <property type="component" value="Unassembled WGS sequence"/>
</dbReference>
<dbReference type="Pfam" id="PF11951">
    <property type="entry name" value="Fungal_trans_2"/>
    <property type="match status" value="1"/>
</dbReference>